<accession>A0ABU3A7A1</accession>
<keyword evidence="3" id="KW-1134">Transmembrane beta strand</keyword>
<dbReference type="Pfam" id="PF13715">
    <property type="entry name" value="CarbopepD_reg_2"/>
    <property type="match status" value="1"/>
</dbReference>
<keyword evidence="5" id="KW-0732">Signal</keyword>
<evidence type="ECO:0000256" key="2">
    <source>
        <dbReference type="ARBA" id="ARBA00022448"/>
    </source>
</evidence>
<comment type="caution">
    <text evidence="9">The sequence shown here is derived from an EMBL/GenBank/DDBJ whole genome shotgun (WGS) entry which is preliminary data.</text>
</comment>
<evidence type="ECO:0000313" key="10">
    <source>
        <dbReference type="Proteomes" id="UP001255246"/>
    </source>
</evidence>
<dbReference type="SUPFAM" id="SSF49464">
    <property type="entry name" value="Carboxypeptidase regulatory domain-like"/>
    <property type="match status" value="1"/>
</dbReference>
<dbReference type="EMBL" id="JAVRHR010000001">
    <property type="protein sequence ID" value="MDT0605705.1"/>
    <property type="molecule type" value="Genomic_DNA"/>
</dbReference>
<sequence>MIEKGVQFSFLLVLLNFNFLLGQSEEYRLSFKILSASTGIPINNANIFLSPCNCGGATDENGLFFIDLPKNKYSITITFIGFADESIEVELEKNTLLDIKLYEKEERLSEVIVRAKKLNENITTPQMGVLRLKNQELKKIPTALGELDVLRALTLLPGVNNAGEISNGLSVRGGSLDQNLFLFDYAPVFNPTHLFGLFSVFTPDVISSIDLYRSNIPARYGGRTTSVLDIKVKNPYVNKFKLTGGIGMVSSRFNIEAPLIEDKLMVVAGGRAGFTDFLLPIFSERLDNTEADFYDATLKLLYLPTEKDQISLTGFYTKDFYKLDLISRIENINAENNQYDFQTLNGTINWLHSFNQSITLRNIVVAGNYDADNIFPEIDIPNEIKFKSSIKYSSFISEFSNQVNDVFDYYVGIQANRYKIEPGQLDPGTGNSVLPVELDTEISNEFSGYANLNWQPLDFLTLSTGFRYTYYLLQGPFTLNDYETATGNVLNTEFFEDGEKVNEYNRIEPRLGINILLDENTSIKMSYARLNQYLQNIYNSTTPLPTSRWKAADPNILPQTSDAFGVGIYKNFHENAIEVGLEGYYRISENNLTYRPGADFFLEQFVDREVVQIPGKAYGIEFSLKKPNGKVNGWLNYTWSKSLLRTESEDLSDRINNNQWFESDFDIPHTLNATINFEGSEYNTLSFNFVGQTGRPLTVPNGTIELSDGIDVPIFLERNNSRLPLYHRLDLSWNIHFSKSKENKRWLNDWTFTVYNLYGRKNPLNRFYTQRNGSQNSDVFLDSPLGSFELYILNSPLFSLTYNFTFQ</sequence>
<dbReference type="PANTHER" id="PTHR30069:SF29">
    <property type="entry name" value="HEMOGLOBIN AND HEMOGLOBIN-HAPTOGLOBIN-BINDING PROTEIN 1-RELATED"/>
    <property type="match status" value="1"/>
</dbReference>
<evidence type="ECO:0000256" key="7">
    <source>
        <dbReference type="ARBA" id="ARBA00023237"/>
    </source>
</evidence>
<organism evidence="9 10">
    <name type="scientific">Croceitalea rosinachiae</name>
    <dbReference type="NCBI Taxonomy" id="3075596"/>
    <lineage>
        <taxon>Bacteria</taxon>
        <taxon>Pseudomonadati</taxon>
        <taxon>Bacteroidota</taxon>
        <taxon>Flavobacteriia</taxon>
        <taxon>Flavobacteriales</taxon>
        <taxon>Flavobacteriaceae</taxon>
        <taxon>Croceitalea</taxon>
    </lineage>
</organism>
<protein>
    <submittedName>
        <fullName evidence="9">Carboxypeptidase-like regulatory domain-containing protein</fullName>
    </submittedName>
</protein>
<dbReference type="InterPro" id="IPR037066">
    <property type="entry name" value="Plug_dom_sf"/>
</dbReference>
<dbReference type="Proteomes" id="UP001255246">
    <property type="component" value="Unassembled WGS sequence"/>
</dbReference>
<evidence type="ECO:0000256" key="3">
    <source>
        <dbReference type="ARBA" id="ARBA00022452"/>
    </source>
</evidence>
<dbReference type="InterPro" id="IPR008969">
    <property type="entry name" value="CarboxyPept-like_regulatory"/>
</dbReference>
<dbReference type="InterPro" id="IPR039426">
    <property type="entry name" value="TonB-dep_rcpt-like"/>
</dbReference>
<comment type="subcellular location">
    <subcellularLocation>
        <location evidence="1">Cell outer membrane</location>
        <topology evidence="1">Multi-pass membrane protein</topology>
    </subcellularLocation>
</comment>
<dbReference type="PANTHER" id="PTHR30069">
    <property type="entry name" value="TONB-DEPENDENT OUTER MEMBRANE RECEPTOR"/>
    <property type="match status" value="1"/>
</dbReference>
<dbReference type="InterPro" id="IPR036942">
    <property type="entry name" value="Beta-barrel_TonB_sf"/>
</dbReference>
<keyword evidence="2" id="KW-0813">Transport</keyword>
<evidence type="ECO:0000313" key="9">
    <source>
        <dbReference type="EMBL" id="MDT0605705.1"/>
    </source>
</evidence>
<dbReference type="Gene3D" id="2.170.130.10">
    <property type="entry name" value="TonB-dependent receptor, plug domain"/>
    <property type="match status" value="1"/>
</dbReference>
<keyword evidence="7" id="KW-0998">Cell outer membrane</keyword>
<dbReference type="InterPro" id="IPR012910">
    <property type="entry name" value="Plug_dom"/>
</dbReference>
<gene>
    <name evidence="9" type="ORF">RM706_01615</name>
</gene>
<evidence type="ECO:0000256" key="1">
    <source>
        <dbReference type="ARBA" id="ARBA00004571"/>
    </source>
</evidence>
<evidence type="ECO:0000256" key="4">
    <source>
        <dbReference type="ARBA" id="ARBA00022692"/>
    </source>
</evidence>
<name>A0ABU3A7A1_9FLAO</name>
<proteinExistence type="predicted"/>
<keyword evidence="4" id="KW-0812">Transmembrane</keyword>
<evidence type="ECO:0000256" key="6">
    <source>
        <dbReference type="ARBA" id="ARBA00023136"/>
    </source>
</evidence>
<evidence type="ECO:0000259" key="8">
    <source>
        <dbReference type="Pfam" id="PF07715"/>
    </source>
</evidence>
<dbReference type="SUPFAM" id="SSF56935">
    <property type="entry name" value="Porins"/>
    <property type="match status" value="1"/>
</dbReference>
<feature type="domain" description="TonB-dependent receptor plug" evidence="8">
    <location>
        <begin position="145"/>
        <end position="224"/>
    </location>
</feature>
<keyword evidence="10" id="KW-1185">Reference proteome</keyword>
<dbReference type="Pfam" id="PF07715">
    <property type="entry name" value="Plug"/>
    <property type="match status" value="1"/>
</dbReference>
<dbReference type="RefSeq" id="WP_311349272.1">
    <property type="nucleotide sequence ID" value="NZ_JAVRHR010000001.1"/>
</dbReference>
<reference evidence="9 10" key="1">
    <citation type="submission" date="2023-09" db="EMBL/GenBank/DDBJ databases">
        <authorList>
            <person name="Rey-Velasco X."/>
        </authorList>
    </citation>
    <scope>NUCLEOTIDE SEQUENCE [LARGE SCALE GENOMIC DNA]</scope>
    <source>
        <strain evidence="9 10">F388</strain>
    </source>
</reference>
<keyword evidence="6" id="KW-0472">Membrane</keyword>
<dbReference type="Gene3D" id="2.60.40.1120">
    <property type="entry name" value="Carboxypeptidase-like, regulatory domain"/>
    <property type="match status" value="1"/>
</dbReference>
<evidence type="ECO:0000256" key="5">
    <source>
        <dbReference type="ARBA" id="ARBA00022729"/>
    </source>
</evidence>
<dbReference type="Gene3D" id="2.40.170.20">
    <property type="entry name" value="TonB-dependent receptor, beta-barrel domain"/>
    <property type="match status" value="1"/>
</dbReference>